<protein>
    <recommendedName>
        <fullName evidence="5">Carboxypeptidase regulatory-like domain-containing protein</fullName>
    </recommendedName>
</protein>
<feature type="compositionally biased region" description="Low complexity" evidence="1">
    <location>
        <begin position="149"/>
        <end position="159"/>
    </location>
</feature>
<dbReference type="EMBL" id="BAABKM010000001">
    <property type="protein sequence ID" value="GAA4690197.1"/>
    <property type="molecule type" value="Genomic_DNA"/>
</dbReference>
<keyword evidence="2" id="KW-0472">Membrane</keyword>
<dbReference type="InterPro" id="IPR008969">
    <property type="entry name" value="CarboxyPept-like_regulatory"/>
</dbReference>
<feature type="compositionally biased region" description="Polar residues" evidence="1">
    <location>
        <begin position="183"/>
        <end position="192"/>
    </location>
</feature>
<feature type="region of interest" description="Disordered" evidence="1">
    <location>
        <begin position="98"/>
        <end position="195"/>
    </location>
</feature>
<name>A0ABP8WI75_9ACTN</name>
<accession>A0ABP8WI75</accession>
<keyword evidence="2" id="KW-0812">Transmembrane</keyword>
<evidence type="ECO:0000256" key="1">
    <source>
        <dbReference type="SAM" id="MobiDB-lite"/>
    </source>
</evidence>
<evidence type="ECO:0000313" key="3">
    <source>
        <dbReference type="EMBL" id="GAA4690197.1"/>
    </source>
</evidence>
<evidence type="ECO:0000313" key="4">
    <source>
        <dbReference type="Proteomes" id="UP001499974"/>
    </source>
</evidence>
<gene>
    <name evidence="3" type="ORF">GCM10023349_00730</name>
</gene>
<dbReference type="RefSeq" id="WP_345518088.1">
    <property type="nucleotide sequence ID" value="NZ_BAABKM010000001.1"/>
</dbReference>
<comment type="caution">
    <text evidence="3">The sequence shown here is derived from an EMBL/GenBank/DDBJ whole genome shotgun (WGS) entry which is preliminary data.</text>
</comment>
<reference evidence="4" key="1">
    <citation type="journal article" date="2019" name="Int. J. Syst. Evol. Microbiol.">
        <title>The Global Catalogue of Microorganisms (GCM) 10K type strain sequencing project: providing services to taxonomists for standard genome sequencing and annotation.</title>
        <authorList>
            <consortium name="The Broad Institute Genomics Platform"/>
            <consortium name="The Broad Institute Genome Sequencing Center for Infectious Disease"/>
            <person name="Wu L."/>
            <person name="Ma J."/>
        </authorList>
    </citation>
    <scope>NUCLEOTIDE SEQUENCE [LARGE SCALE GENOMIC DNA]</scope>
    <source>
        <strain evidence="4">JCM 18531</strain>
    </source>
</reference>
<proteinExistence type="predicted"/>
<feature type="transmembrane region" description="Helical" evidence="2">
    <location>
        <begin position="57"/>
        <end position="78"/>
    </location>
</feature>
<keyword evidence="4" id="KW-1185">Reference proteome</keyword>
<keyword evidence="2" id="KW-1133">Transmembrane helix</keyword>
<dbReference type="SUPFAM" id="SSF49464">
    <property type="entry name" value="Carboxypeptidase regulatory domain-like"/>
    <property type="match status" value="1"/>
</dbReference>
<evidence type="ECO:0000256" key="2">
    <source>
        <dbReference type="SAM" id="Phobius"/>
    </source>
</evidence>
<feature type="compositionally biased region" description="Low complexity" evidence="1">
    <location>
        <begin position="166"/>
        <end position="178"/>
    </location>
</feature>
<evidence type="ECO:0008006" key="5">
    <source>
        <dbReference type="Google" id="ProtNLM"/>
    </source>
</evidence>
<dbReference type="Proteomes" id="UP001499974">
    <property type="component" value="Unassembled WGS sequence"/>
</dbReference>
<sequence>MSVDEFDEQALERALQAPGTMAELAEEERYLAMFRSARTGAGTATAVGSGRRNVRRLGTGVTLAVALAVATGGVAAAYSSHLPDPVQRAVHSVLAPIGVPAPETPRPVARKPRAPQATAPAVVLPSPPTVTRSPSRKPTRRPVPPPSASPTELPTATPTEVPPTDPAGSPTGTPSSDPTPQPASVSISSGAGNSVAPGGTAVVSGQVLDADGAPLAGIPVTLQQRDGGGWRRVTTVSSDGDGSVAIAVGPLQRTTDVRFVAQEVRSATWRFVVQPTMTGSSRTTGATATLTATANGGQPDDQVLLLTRRDGQLVQEGSARLGSGGSVRFDVPTPVADQWYVVQLPATDAHGAAQVRVKVKGAPAG</sequence>
<organism evidence="3 4">
    <name type="scientific">Nocardioides conyzicola</name>
    <dbReference type="NCBI Taxonomy" id="1651781"/>
    <lineage>
        <taxon>Bacteria</taxon>
        <taxon>Bacillati</taxon>
        <taxon>Actinomycetota</taxon>
        <taxon>Actinomycetes</taxon>
        <taxon>Propionibacteriales</taxon>
        <taxon>Nocardioidaceae</taxon>
        <taxon>Nocardioides</taxon>
    </lineage>
</organism>